<dbReference type="Proteomes" id="UP000017559">
    <property type="component" value="Unassembled WGS sequence"/>
</dbReference>
<dbReference type="HOGENOM" id="CLU_2729191_0_0_1"/>
<protein>
    <submittedName>
        <fullName evidence="2">Retrograde transporter</fullName>
    </submittedName>
</protein>
<sequence>VRVMVNPRSAKGAWMGSQLAIVSGDITPPLASMDIRRSVTRTYLYELVEGESIPSPTSASRQGAAADVGGSG</sequence>
<feature type="region of interest" description="Disordered" evidence="1">
    <location>
        <begin position="53"/>
        <end position="72"/>
    </location>
</feature>
<proteinExistence type="predicted"/>
<evidence type="ECO:0000313" key="3">
    <source>
        <dbReference type="Proteomes" id="UP000017559"/>
    </source>
</evidence>
<dbReference type="KEGG" id="mrr:Moror_9287"/>
<gene>
    <name evidence="2" type="ORF">Moror_9287</name>
</gene>
<organism evidence="2 3">
    <name type="scientific">Moniliophthora roreri (strain MCA 2997)</name>
    <name type="common">Cocoa frosty pod rot fungus</name>
    <name type="synonym">Crinipellis roreri</name>
    <dbReference type="NCBI Taxonomy" id="1381753"/>
    <lineage>
        <taxon>Eukaryota</taxon>
        <taxon>Fungi</taxon>
        <taxon>Dikarya</taxon>
        <taxon>Basidiomycota</taxon>
        <taxon>Agaricomycotina</taxon>
        <taxon>Agaricomycetes</taxon>
        <taxon>Agaricomycetidae</taxon>
        <taxon>Agaricales</taxon>
        <taxon>Marasmiineae</taxon>
        <taxon>Marasmiaceae</taxon>
        <taxon>Moniliophthora</taxon>
    </lineage>
</organism>
<keyword evidence="3" id="KW-1185">Reference proteome</keyword>
<reference evidence="2 3" key="1">
    <citation type="journal article" date="2014" name="BMC Genomics">
        <title>Genome and secretome analysis of the hemibiotrophic fungal pathogen, Moniliophthora roreri, which causes frosty pod rot disease of cacao: mechanisms of the biotrophic and necrotrophic phases.</title>
        <authorList>
            <person name="Meinhardt L.W."/>
            <person name="Costa G.G.L."/>
            <person name="Thomazella D.P.T."/>
            <person name="Teixeira P.J.P.L."/>
            <person name="Carazzolle M.F."/>
            <person name="Schuster S.C."/>
            <person name="Carlson J.E."/>
            <person name="Guiltinan M.J."/>
            <person name="Mieczkowski P."/>
            <person name="Farmer A."/>
            <person name="Ramaraj T."/>
            <person name="Crozier J."/>
            <person name="Davis R.E."/>
            <person name="Shao J."/>
            <person name="Melnick R.L."/>
            <person name="Pereira G.A.G."/>
            <person name="Bailey B.A."/>
        </authorList>
    </citation>
    <scope>NUCLEOTIDE SEQUENCE [LARGE SCALE GENOMIC DNA]</scope>
    <source>
        <strain evidence="2 3">MCA 2997</strain>
    </source>
</reference>
<comment type="caution">
    <text evidence="2">The sequence shown here is derived from an EMBL/GenBank/DDBJ whole genome shotgun (WGS) entry which is preliminary data.</text>
</comment>
<name>V2Y3G2_MONRO</name>
<dbReference type="EMBL" id="AWSO01000970">
    <property type="protein sequence ID" value="ESK86154.1"/>
    <property type="molecule type" value="Genomic_DNA"/>
</dbReference>
<feature type="non-terminal residue" evidence="2">
    <location>
        <position position="1"/>
    </location>
</feature>
<dbReference type="AlphaFoldDB" id="V2Y3G2"/>
<evidence type="ECO:0000313" key="2">
    <source>
        <dbReference type="EMBL" id="ESK86154.1"/>
    </source>
</evidence>
<evidence type="ECO:0000256" key="1">
    <source>
        <dbReference type="SAM" id="MobiDB-lite"/>
    </source>
</evidence>
<accession>V2Y3G2</accession>